<dbReference type="Gramene" id="PUZ66515">
    <property type="protein sequence ID" value="PUZ66515"/>
    <property type="gene ID" value="GQ55_3G317300"/>
</dbReference>
<evidence type="ECO:0000256" key="1">
    <source>
        <dbReference type="SAM" id="MobiDB-lite"/>
    </source>
</evidence>
<dbReference type="EMBL" id="CM009751">
    <property type="protein sequence ID" value="PUZ66515.1"/>
    <property type="molecule type" value="Genomic_DNA"/>
</dbReference>
<evidence type="ECO:0000259" key="2">
    <source>
        <dbReference type="PROSITE" id="PS50181"/>
    </source>
</evidence>
<evidence type="ECO:0000313" key="4">
    <source>
        <dbReference type="Proteomes" id="UP000244336"/>
    </source>
</evidence>
<gene>
    <name evidence="3" type="ORF">GQ55_3G317300</name>
</gene>
<dbReference type="OrthoDB" id="680974at2759"/>
<sequence length="419" mass="47025">MRPLGKKAKSTAPSSPATTGIDVLPDGVLKHILGFLPSPEAVRMCVLARRWRHLRRHATGLRVSCLAGGKAGRDGSPSPKRIRDFVDRILLLRGHAPLETFELRFCTFDEDGDGDDASCLSRWLRHVVECKVRTLRLENVWVDGFELEDRPLVSRRLTRLELEGLDLKNGFCDFSGCPSLQYLVIESCEMRDADKVSSESLKHWRMTSCILSKDSSTVIHARSLVSLRLDGHLYRAPVLEIMPSFQEAFVRVIHENLDSGYSDDYSGACDDEDCYSCYGAVDGNYKCVLLEGLSEAENLALISESKAGLKQCPTFSRLKTLLLNDRWCVAPAFPALTCILKHSPVLEKLTLHLFSKGHGHKMEMIGRYNPTDKTAAIPEHLKEVQVKCEVVDEKVHKVEDPPIYSPREASFTMELRGEK</sequence>
<dbReference type="InterPro" id="IPR036047">
    <property type="entry name" value="F-box-like_dom_sf"/>
</dbReference>
<feature type="domain" description="F-box" evidence="2">
    <location>
        <begin position="18"/>
        <end position="54"/>
    </location>
</feature>
<evidence type="ECO:0000313" key="3">
    <source>
        <dbReference type="EMBL" id="PUZ66515.1"/>
    </source>
</evidence>
<proteinExistence type="predicted"/>
<feature type="region of interest" description="Disordered" evidence="1">
    <location>
        <begin position="1"/>
        <end position="20"/>
    </location>
</feature>
<dbReference type="AlphaFoldDB" id="A0A2T7EFB0"/>
<reference evidence="3 4" key="1">
    <citation type="submission" date="2018-04" db="EMBL/GenBank/DDBJ databases">
        <title>WGS assembly of Panicum hallii var. hallii HAL2.</title>
        <authorList>
            <person name="Lovell J."/>
            <person name="Jenkins J."/>
            <person name="Lowry D."/>
            <person name="Mamidi S."/>
            <person name="Sreedasyam A."/>
            <person name="Weng X."/>
            <person name="Barry K."/>
            <person name="Bonette J."/>
            <person name="Campitelli B."/>
            <person name="Daum C."/>
            <person name="Gordon S."/>
            <person name="Gould B."/>
            <person name="Lipzen A."/>
            <person name="MacQueen A."/>
            <person name="Palacio-Mejia J."/>
            <person name="Plott C."/>
            <person name="Shakirov E."/>
            <person name="Shu S."/>
            <person name="Yoshinaga Y."/>
            <person name="Zane M."/>
            <person name="Rokhsar D."/>
            <person name="Grimwood J."/>
            <person name="Schmutz J."/>
            <person name="Juenger T."/>
        </authorList>
    </citation>
    <scope>NUCLEOTIDE SEQUENCE [LARGE SCALE GENOMIC DNA]</scope>
    <source>
        <strain evidence="4">cv. HAL2</strain>
    </source>
</reference>
<dbReference type="InterPro" id="IPR001810">
    <property type="entry name" value="F-box_dom"/>
</dbReference>
<dbReference type="SUPFAM" id="SSF52047">
    <property type="entry name" value="RNI-like"/>
    <property type="match status" value="1"/>
</dbReference>
<dbReference type="SUPFAM" id="SSF81383">
    <property type="entry name" value="F-box domain"/>
    <property type="match status" value="1"/>
</dbReference>
<keyword evidence="4" id="KW-1185">Reference proteome</keyword>
<dbReference type="PANTHER" id="PTHR34223:SF107">
    <property type="entry name" value="F-BOX DOMAIN-CONTAINING PROTEIN"/>
    <property type="match status" value="1"/>
</dbReference>
<organism evidence="3 4">
    <name type="scientific">Panicum hallii var. hallii</name>
    <dbReference type="NCBI Taxonomy" id="1504633"/>
    <lineage>
        <taxon>Eukaryota</taxon>
        <taxon>Viridiplantae</taxon>
        <taxon>Streptophyta</taxon>
        <taxon>Embryophyta</taxon>
        <taxon>Tracheophyta</taxon>
        <taxon>Spermatophyta</taxon>
        <taxon>Magnoliopsida</taxon>
        <taxon>Liliopsida</taxon>
        <taxon>Poales</taxon>
        <taxon>Poaceae</taxon>
        <taxon>PACMAD clade</taxon>
        <taxon>Panicoideae</taxon>
        <taxon>Panicodae</taxon>
        <taxon>Paniceae</taxon>
        <taxon>Panicinae</taxon>
        <taxon>Panicum</taxon>
        <taxon>Panicum sect. Panicum</taxon>
    </lineage>
</organism>
<dbReference type="Gene3D" id="3.80.10.10">
    <property type="entry name" value="Ribonuclease Inhibitor"/>
    <property type="match status" value="1"/>
</dbReference>
<name>A0A2T7EFB0_9POAL</name>
<accession>A0A2T7EFB0</accession>
<dbReference type="Proteomes" id="UP000244336">
    <property type="component" value="Chromosome 3"/>
</dbReference>
<dbReference type="PROSITE" id="PS50181">
    <property type="entry name" value="FBOX"/>
    <property type="match status" value="1"/>
</dbReference>
<dbReference type="InterPro" id="IPR032675">
    <property type="entry name" value="LRR_dom_sf"/>
</dbReference>
<protein>
    <recommendedName>
        <fullName evidence="2">F-box domain-containing protein</fullName>
    </recommendedName>
</protein>
<dbReference type="PANTHER" id="PTHR34223">
    <property type="entry name" value="OS11G0201299 PROTEIN"/>
    <property type="match status" value="1"/>
</dbReference>
<dbReference type="InterPro" id="IPR053197">
    <property type="entry name" value="F-box_SCFL_complex_component"/>
</dbReference>